<dbReference type="InterPro" id="IPR052357">
    <property type="entry name" value="Orn_Lys_Arg_decarboxylase-I"/>
</dbReference>
<evidence type="ECO:0000313" key="9">
    <source>
        <dbReference type="Proteomes" id="UP000186868"/>
    </source>
</evidence>
<feature type="domain" description="Orn/Lys/Arg decarboxylases family 1 pyridoxal-P attachment site" evidence="6">
    <location>
        <begin position="13"/>
        <end position="330"/>
    </location>
</feature>
<keyword evidence="3" id="KW-0210">Decarboxylase</keyword>
<evidence type="ECO:0000259" key="7">
    <source>
        <dbReference type="Pfam" id="PF03711"/>
    </source>
</evidence>
<keyword evidence="4" id="KW-0663">Pyridoxal phosphate</keyword>
<dbReference type="Pfam" id="PF03711">
    <property type="entry name" value="OKR_DC_1_C"/>
    <property type="match status" value="1"/>
</dbReference>
<evidence type="ECO:0000256" key="4">
    <source>
        <dbReference type="ARBA" id="ARBA00022898"/>
    </source>
</evidence>
<dbReference type="OrthoDB" id="9815233at2"/>
<dbReference type="SUPFAM" id="SSF53383">
    <property type="entry name" value="PLP-dependent transferases"/>
    <property type="match status" value="1"/>
</dbReference>
<reference evidence="8 9" key="1">
    <citation type="submission" date="2016-11" db="EMBL/GenBank/DDBJ databases">
        <title>Draft Genome Sequences of Nine Cyanobacterial Strains from Diverse Habitats.</title>
        <authorList>
            <person name="Zhu T."/>
            <person name="Hou S."/>
            <person name="Lu X."/>
            <person name="Hess W.R."/>
        </authorList>
    </citation>
    <scope>NUCLEOTIDE SEQUENCE [LARGE SCALE GENOMIC DNA]</scope>
    <source>
        <strain evidence="8 9">NIES-593</strain>
    </source>
</reference>
<evidence type="ECO:0000313" key="8">
    <source>
        <dbReference type="EMBL" id="OKH26797.1"/>
    </source>
</evidence>
<evidence type="ECO:0000256" key="3">
    <source>
        <dbReference type="ARBA" id="ARBA00022793"/>
    </source>
</evidence>
<organism evidence="8 9">
    <name type="scientific">Hydrococcus rivularis NIES-593</name>
    <dbReference type="NCBI Taxonomy" id="1921803"/>
    <lineage>
        <taxon>Bacteria</taxon>
        <taxon>Bacillati</taxon>
        <taxon>Cyanobacteriota</taxon>
        <taxon>Cyanophyceae</taxon>
        <taxon>Pleurocapsales</taxon>
        <taxon>Hydrococcaceae</taxon>
        <taxon>Hydrococcus</taxon>
    </lineage>
</organism>
<accession>A0A1U7HT90</accession>
<proteinExistence type="inferred from homology"/>
<gene>
    <name evidence="8" type="ORF">NIES593_01775</name>
</gene>
<dbReference type="CDD" id="cd00615">
    <property type="entry name" value="Orn_deC_like"/>
    <property type="match status" value="1"/>
</dbReference>
<keyword evidence="9" id="KW-1185">Reference proteome</keyword>
<dbReference type="PANTHER" id="PTHR43277:SF4">
    <property type="entry name" value="ARGININE DECARBOXYLASE"/>
    <property type="match status" value="1"/>
</dbReference>
<keyword evidence="5" id="KW-0456">Lyase</keyword>
<dbReference type="SUPFAM" id="SSF55904">
    <property type="entry name" value="Ornithine decarboxylase C-terminal domain"/>
    <property type="match status" value="1"/>
</dbReference>
<comment type="cofactor">
    <cofactor evidence="1">
        <name>pyridoxal 5'-phosphate</name>
        <dbReference type="ChEBI" id="CHEBI:597326"/>
    </cofactor>
</comment>
<comment type="similarity">
    <text evidence="2">Belongs to the Orn/Lys/Arg decarboxylase class-I family.</text>
</comment>
<dbReference type="InterPro" id="IPR036633">
    <property type="entry name" value="Prn/Lys/Arg_de-COase_C_sf"/>
</dbReference>
<dbReference type="EMBL" id="MRCB01000001">
    <property type="protein sequence ID" value="OKH26797.1"/>
    <property type="molecule type" value="Genomic_DNA"/>
</dbReference>
<dbReference type="Gene3D" id="3.90.100.10">
    <property type="entry name" value="Orn/Lys/Arg decarboxylase, C-terminal domain"/>
    <property type="match status" value="1"/>
</dbReference>
<dbReference type="Gene3D" id="3.40.640.10">
    <property type="entry name" value="Type I PLP-dependent aspartate aminotransferase-like (Major domain)"/>
    <property type="match status" value="1"/>
</dbReference>
<dbReference type="AlphaFoldDB" id="A0A1U7HT90"/>
<dbReference type="InterPro" id="IPR000310">
    <property type="entry name" value="Orn/Lys/Arg_deCO2ase_major_dom"/>
</dbReference>
<dbReference type="RefSeq" id="WP_073597927.1">
    <property type="nucleotide sequence ID" value="NZ_MRCB01000001.1"/>
</dbReference>
<sequence>MVLDPAANPQIATPLLDALRVEVQSPTVPFYTPGHKRGRGTSDRITELFGRQIFQSDLPDLPGLSLFAPDGAIAKAQNLAAEAFGADRTWFLVNGSTCGVMAAIVATCAPGDKIILPRNIHQSAIAGLIVSGAHPVFVVPEYDPVLDLTHNVAPETIAEALEQHADAKAVMIVSPTYQGVCGDIAAIARQVHNYGIPLLVDEAHGAHFAFHPALPTAALAAGADLAIQSTHKTLSAMTQASMLHLKGSRIDPGRVSKALQLLQSSSPSNLLLASLDAARQQMATQGKALLERTIRLADEARSRIEQIPGLSVLQPKPTRTLGFYALDPTRLTVTVSGLGIDGFTADEIFYEQLGVTAELPTLQHLTFIITLGNTAEDGDRLVDAFKHLSEECRSKGTGKIEEQSFQKFAPPPNSMPVLSPRAAFFSPTETVPIAQAVGRISAETICPYPPGIPILLPGEAITEDAIASLQKIVDAGGFVSGCADASLQTLRVISQ</sequence>
<dbReference type="STRING" id="1921803.NIES593_01775"/>
<dbReference type="Pfam" id="PF01276">
    <property type="entry name" value="OKR_DC_1"/>
    <property type="match status" value="1"/>
</dbReference>
<evidence type="ECO:0000259" key="6">
    <source>
        <dbReference type="Pfam" id="PF01276"/>
    </source>
</evidence>
<dbReference type="InterPro" id="IPR015424">
    <property type="entry name" value="PyrdxlP-dep_Trfase"/>
</dbReference>
<protein>
    <submittedName>
        <fullName evidence="8">Lysine decarboxylase</fullName>
    </submittedName>
</protein>
<dbReference type="Proteomes" id="UP000186868">
    <property type="component" value="Unassembled WGS sequence"/>
</dbReference>
<dbReference type="InterPro" id="IPR008286">
    <property type="entry name" value="Prn/Lys/Arg_de-COase_C"/>
</dbReference>
<dbReference type="PANTHER" id="PTHR43277">
    <property type="entry name" value="ARGININE DECARBOXYLASE"/>
    <property type="match status" value="1"/>
</dbReference>
<comment type="caution">
    <text evidence="8">The sequence shown here is derived from an EMBL/GenBank/DDBJ whole genome shotgun (WGS) entry which is preliminary data.</text>
</comment>
<dbReference type="InterPro" id="IPR015421">
    <property type="entry name" value="PyrdxlP-dep_Trfase_major"/>
</dbReference>
<dbReference type="GO" id="GO:0016831">
    <property type="term" value="F:carboxy-lyase activity"/>
    <property type="evidence" value="ECO:0007669"/>
    <property type="project" value="UniProtKB-KW"/>
</dbReference>
<evidence type="ECO:0000256" key="5">
    <source>
        <dbReference type="ARBA" id="ARBA00023239"/>
    </source>
</evidence>
<feature type="domain" description="Orn/Lys/Arg decarboxylase C-terminal" evidence="7">
    <location>
        <begin position="388"/>
        <end position="465"/>
    </location>
</feature>
<evidence type="ECO:0000256" key="2">
    <source>
        <dbReference type="ARBA" id="ARBA00010671"/>
    </source>
</evidence>
<name>A0A1U7HT90_9CYAN</name>
<evidence type="ECO:0000256" key="1">
    <source>
        <dbReference type="ARBA" id="ARBA00001933"/>
    </source>
</evidence>